<organism evidence="2 3">
    <name type="scientific">Xyrichtys novacula</name>
    <name type="common">Pearly razorfish</name>
    <name type="synonym">Hemipteronotus novacula</name>
    <dbReference type="NCBI Taxonomy" id="13765"/>
    <lineage>
        <taxon>Eukaryota</taxon>
        <taxon>Metazoa</taxon>
        <taxon>Chordata</taxon>
        <taxon>Craniata</taxon>
        <taxon>Vertebrata</taxon>
        <taxon>Euteleostomi</taxon>
        <taxon>Actinopterygii</taxon>
        <taxon>Neopterygii</taxon>
        <taxon>Teleostei</taxon>
        <taxon>Neoteleostei</taxon>
        <taxon>Acanthomorphata</taxon>
        <taxon>Eupercaria</taxon>
        <taxon>Labriformes</taxon>
        <taxon>Labridae</taxon>
        <taxon>Xyrichtys</taxon>
    </lineage>
</organism>
<proteinExistence type="predicted"/>
<dbReference type="AlphaFoldDB" id="A0AAV1G394"/>
<evidence type="ECO:0000256" key="1">
    <source>
        <dbReference type="SAM" id="MobiDB-lite"/>
    </source>
</evidence>
<name>A0AAV1G394_XYRNO</name>
<feature type="region of interest" description="Disordered" evidence="1">
    <location>
        <begin position="95"/>
        <end position="118"/>
    </location>
</feature>
<accession>A0AAV1G394</accession>
<evidence type="ECO:0000313" key="2">
    <source>
        <dbReference type="EMBL" id="CAJ1067690.1"/>
    </source>
</evidence>
<dbReference type="EMBL" id="OY660874">
    <property type="protein sequence ID" value="CAJ1067690.1"/>
    <property type="molecule type" value="Genomic_DNA"/>
</dbReference>
<keyword evidence="3" id="KW-1185">Reference proteome</keyword>
<dbReference type="Proteomes" id="UP001178508">
    <property type="component" value="Chromosome 11"/>
</dbReference>
<sequence length="175" mass="18866">MEDVSSCAASARAGDVLPPLSIKVQVVTTVWHSLSACGLAGRTPEQLGSIGCHIQPPVAVKDGRDGDECCTPVCVIKPPANHRVWASEHTIPRLPHPLQSPVSENSSPRGAEIENGDKLQRTTECEFTRSQVEGQPDHVTPSLIFIILCYDEISLAEFSVCIRNKVCKSEKKAVG</sequence>
<protein>
    <submittedName>
        <fullName evidence="2">Uncharacterized protein</fullName>
    </submittedName>
</protein>
<evidence type="ECO:0000313" key="3">
    <source>
        <dbReference type="Proteomes" id="UP001178508"/>
    </source>
</evidence>
<reference evidence="2" key="1">
    <citation type="submission" date="2023-08" db="EMBL/GenBank/DDBJ databases">
        <authorList>
            <person name="Alioto T."/>
            <person name="Alioto T."/>
            <person name="Gomez Garrido J."/>
        </authorList>
    </citation>
    <scope>NUCLEOTIDE SEQUENCE</scope>
</reference>
<gene>
    <name evidence="2" type="ORF">XNOV1_A021745</name>
</gene>